<proteinExistence type="predicted"/>
<accession>A0A1S5R416</accession>
<name>A0A1S5R416_9CAUD</name>
<keyword evidence="2" id="KW-1185">Reference proteome</keyword>
<evidence type="ECO:0000313" key="2">
    <source>
        <dbReference type="Proteomes" id="UP000225821"/>
    </source>
</evidence>
<dbReference type="Proteomes" id="UP000225821">
    <property type="component" value="Segment"/>
</dbReference>
<reference evidence="1 2" key="1">
    <citation type="submission" date="2016-03" db="EMBL/GenBank/DDBJ databases">
        <title>Characterisation of pf16 and phiPMW: Two novel phages infecting Pseudomonas putida PpG1.</title>
        <authorList>
            <person name="Magill D.J."/>
            <person name="Krylov V.N."/>
            <person name="Shaburova O.V."/>
            <person name="Allen C.C.R."/>
            <person name="McGrath J.W."/>
            <person name="Quinn J.P."/>
            <person name="Kulakov L.A."/>
        </authorList>
    </citation>
    <scope>NUCLEOTIDE SEQUENCE [LARGE SCALE GENOMIC DNA]</scope>
</reference>
<dbReference type="EMBL" id="KU873925">
    <property type="protein sequence ID" value="AND75076.1"/>
    <property type="molecule type" value="Genomic_DNA"/>
</dbReference>
<gene>
    <name evidence="1" type="ORF">pf16_153</name>
</gene>
<organism evidence="1 2">
    <name type="scientific">Pseudomonas phage pf16</name>
    <dbReference type="NCBI Taxonomy" id="1815630"/>
    <lineage>
        <taxon>Viruses</taxon>
        <taxon>Duplodnaviria</taxon>
        <taxon>Heunggongvirae</taxon>
        <taxon>Uroviricota</taxon>
        <taxon>Caudoviricetes</taxon>
        <taxon>Chakrabartyvirus</taxon>
        <taxon>Chakrabartyvirus pf16</taxon>
    </lineage>
</organism>
<protein>
    <submittedName>
        <fullName evidence="1">Uncharacterized protein</fullName>
    </submittedName>
</protein>
<sequence>MLTVVYDPINGTAVTDGNAEAFAANVLKSGLEQVTVGNTIMIDMFRVLVVRGTIKHTDLKFKYGDVVLSVHENGRLPVWPQGFCDTPEGLLLELLDAVD</sequence>
<evidence type="ECO:0000313" key="1">
    <source>
        <dbReference type="EMBL" id="AND75076.1"/>
    </source>
</evidence>